<feature type="region of interest" description="Disordered" evidence="1">
    <location>
        <begin position="31"/>
        <end position="118"/>
    </location>
</feature>
<dbReference type="AlphaFoldDB" id="A0AAJ0LUD6"/>
<sequence length="1070" mass="116926">MDDRNMSLGGQSIDWNDPAFSSAEFQDSMVAESPWGGNSALNDFTNLGDYSDSPAFGIRTPSKSGPEIAATAGAQQTPPGLHHMPTDMSSQESSSDSSSRRKRKSVSESPMPDASALDYKMQDRASPASHNYQTTAAYEPNFSRPLLNLAVEQGMSDNGEGMFDFNSTASSPNLPRDFNQQMSLDANMAIRRQPVAPPFIQDSPATINPGSMFAVGPSRDQSPPNNNIMFATASPNAIFSTPSSDSNDFAVNPNWNANVNQNPNWPSDFNSQFASPGLAFTPSPGTNGGTPAGATRAVAPRSGRSPLHIAPISTKSRVETQINVVMTLEKPPPFAEHLHLPLHTIAKSKLLTKEDYDPSKVLELHTMLVCTSAMHNAGMKEKALTRAATQDNTDIQRKAELHRDGDAIKNELKGDDDDDDRPANGGEVKICTNCLQRERKRAGRKKLKKEEEQQHWERYETERVVVFNSNEYLPFKPAEQMQHPRGESGTGAEEPYNPPEGAIAVQAQMRIACYCRHQSEKEGFQVIFTLKDYQGNVVAQQISDSILITDDHKTHPPSLTAMTSELLYHHPQLNQNGLPTSYSMVDLQSHSQPFSSSRSAGNLQALGYNQQPQFNPHSHVHQLPNNGYQSQATSATMTPTSMSRPGSPTSAGQIGPNKKRKSSSFHKRLPSGLQMTPRVDTNQPSSANALSGVTMSSNFSPTGAGFAQNDPSYMTIPNNGVPAQFFGSNPTTPANEQSGFAFGAAHQLDMNRAQTASAYFSHPSSAVPSRSNSPILQHNRNLSGYARQPLQTTTNHIGRNPQFYGGLPTANTIEEPDQQAPTITKITPPQGPLRGGTEVSIFGYNFTHNTQIMFGPTLAPTTFYGEQSILAISPPAPQGRCGAVNVRIVQSPNQQRSPQYATPQGQSQVFTYEDDRSSEMMELALRFLSQQSTGDQHRWVQYTNEVAGGPGVWGRVASPRVAPSGKDVEASVTWERYGVQRFRKRLEEEQEDGTAVLLMSLSERRYGRARNATFVSIQHHRSHASHVRLFASPLPTSHQDRPNKADSTPPWLAGLRQRVRTAPAPQTSPA</sequence>
<evidence type="ECO:0000259" key="2">
    <source>
        <dbReference type="Pfam" id="PF01833"/>
    </source>
</evidence>
<evidence type="ECO:0000313" key="5">
    <source>
        <dbReference type="Proteomes" id="UP001271007"/>
    </source>
</evidence>
<dbReference type="InterPro" id="IPR014756">
    <property type="entry name" value="Ig_E-set"/>
</dbReference>
<keyword evidence="5" id="KW-1185">Reference proteome</keyword>
<feature type="region of interest" description="Disordered" evidence="1">
    <location>
        <begin position="608"/>
        <end position="691"/>
    </location>
</feature>
<dbReference type="InterPro" id="IPR002909">
    <property type="entry name" value="IPT_dom"/>
</dbReference>
<feature type="region of interest" description="Disordered" evidence="1">
    <location>
        <begin position="1033"/>
        <end position="1070"/>
    </location>
</feature>
<feature type="compositionally biased region" description="Basic and acidic residues" evidence="1">
    <location>
        <begin position="403"/>
        <end position="413"/>
    </location>
</feature>
<feature type="compositionally biased region" description="Basic residues" evidence="1">
    <location>
        <begin position="657"/>
        <end position="669"/>
    </location>
</feature>
<feature type="domain" description="IPT/TIG" evidence="2">
    <location>
        <begin position="821"/>
        <end position="895"/>
    </location>
</feature>
<feature type="region of interest" description="Disordered" evidence="1">
    <location>
        <begin position="403"/>
        <end position="427"/>
    </location>
</feature>
<dbReference type="InterPro" id="IPR013783">
    <property type="entry name" value="Ig-like_fold"/>
</dbReference>
<dbReference type="CDD" id="cd00102">
    <property type="entry name" value="IPT"/>
    <property type="match status" value="1"/>
</dbReference>
<name>A0AAJ0LUD6_9PEZI</name>
<reference evidence="4" key="1">
    <citation type="submission" date="2023-04" db="EMBL/GenBank/DDBJ databases">
        <title>Black Yeasts Isolated from many extreme environments.</title>
        <authorList>
            <person name="Coleine C."/>
            <person name="Stajich J.E."/>
            <person name="Selbmann L."/>
        </authorList>
    </citation>
    <scope>NUCLEOTIDE SEQUENCE</scope>
    <source>
        <strain evidence="4">CCFEE 5312</strain>
    </source>
</reference>
<dbReference type="Pfam" id="PF25603">
    <property type="entry name" value="SPT23_MGA2_DBD"/>
    <property type="match status" value="2"/>
</dbReference>
<dbReference type="Proteomes" id="UP001271007">
    <property type="component" value="Unassembled WGS sequence"/>
</dbReference>
<dbReference type="SUPFAM" id="SSF81296">
    <property type="entry name" value="E set domains"/>
    <property type="match status" value="1"/>
</dbReference>
<dbReference type="Gene3D" id="2.60.40.10">
    <property type="entry name" value="Immunoglobulins"/>
    <property type="match status" value="1"/>
</dbReference>
<evidence type="ECO:0000313" key="4">
    <source>
        <dbReference type="EMBL" id="KAK3055918.1"/>
    </source>
</evidence>
<evidence type="ECO:0000259" key="3">
    <source>
        <dbReference type="Pfam" id="PF25603"/>
    </source>
</evidence>
<feature type="compositionally biased region" description="Low complexity" evidence="1">
    <location>
        <begin position="629"/>
        <end position="643"/>
    </location>
</feature>
<dbReference type="InterPro" id="IPR057962">
    <property type="entry name" value="SPT23_MGA2_DBD"/>
</dbReference>
<evidence type="ECO:0000256" key="1">
    <source>
        <dbReference type="SAM" id="MobiDB-lite"/>
    </source>
</evidence>
<proteinExistence type="predicted"/>
<feature type="compositionally biased region" description="Polar residues" evidence="1">
    <location>
        <begin position="679"/>
        <end position="691"/>
    </location>
</feature>
<feature type="domain" description="SPT23/MGA2-like DNA-binding" evidence="3">
    <location>
        <begin position="307"/>
        <end position="387"/>
    </location>
</feature>
<gene>
    <name evidence="4" type="primary">SPT23</name>
    <name evidence="4" type="ORF">LTR09_003152</name>
</gene>
<comment type="caution">
    <text evidence="4">The sequence shown here is derived from an EMBL/GenBank/DDBJ whole genome shotgun (WGS) entry which is preliminary data.</text>
</comment>
<dbReference type="EMBL" id="JAWDJX010000007">
    <property type="protein sequence ID" value="KAK3055918.1"/>
    <property type="molecule type" value="Genomic_DNA"/>
</dbReference>
<accession>A0AAJ0LUD6</accession>
<feature type="region of interest" description="Disordered" evidence="1">
    <location>
        <begin position="1"/>
        <end position="20"/>
    </location>
</feature>
<feature type="domain" description="SPT23/MGA2-like DNA-binding" evidence="3">
    <location>
        <begin position="426"/>
        <end position="553"/>
    </location>
</feature>
<organism evidence="4 5">
    <name type="scientific">Extremus antarcticus</name>
    <dbReference type="NCBI Taxonomy" id="702011"/>
    <lineage>
        <taxon>Eukaryota</taxon>
        <taxon>Fungi</taxon>
        <taxon>Dikarya</taxon>
        <taxon>Ascomycota</taxon>
        <taxon>Pezizomycotina</taxon>
        <taxon>Dothideomycetes</taxon>
        <taxon>Dothideomycetidae</taxon>
        <taxon>Mycosphaerellales</taxon>
        <taxon>Extremaceae</taxon>
        <taxon>Extremus</taxon>
    </lineage>
</organism>
<dbReference type="Pfam" id="PF01833">
    <property type="entry name" value="TIG"/>
    <property type="match status" value="1"/>
</dbReference>
<protein>
    <submittedName>
        <fullName evidence="4">SPT3 Dosage dependent suppressor of Ty-induced promoter mutations-like protein</fullName>
    </submittedName>
</protein>